<protein>
    <submittedName>
        <fullName evidence="2">Uncharacterized protein</fullName>
    </submittedName>
</protein>
<evidence type="ECO:0000313" key="2">
    <source>
        <dbReference type="EMBL" id="JAC50062.1"/>
    </source>
</evidence>
<sequence>MRVFRSIRRSGLPLNFRKPQNHLKMKLLTIGIFVIYGVLSHAEVLSVSPKLVELVPTINQENYMLMPIDDEFKLSLDAPGGGYRQEETKLLIDENGNKVLAVKGRLNLSYDDAPFIVIVIYEADGKGYRAKYMYVPKQAIMGVLASASFLKSAAG</sequence>
<evidence type="ECO:0000256" key="1">
    <source>
        <dbReference type="PROSITE-ProRule" id="PRU00497"/>
    </source>
</evidence>
<dbReference type="EMBL" id="GAKP01008890">
    <property type="protein sequence ID" value="JAC50062.1"/>
    <property type="molecule type" value="Transcribed_RNA"/>
</dbReference>
<accession>A0A034W6Y6</accession>
<dbReference type="AlphaFoldDB" id="A0A034W6Y6"/>
<dbReference type="GO" id="GO:0042302">
    <property type="term" value="F:structural constituent of cuticle"/>
    <property type="evidence" value="ECO:0007669"/>
    <property type="project" value="UniProtKB-UniRule"/>
</dbReference>
<keyword evidence="1" id="KW-0193">Cuticle</keyword>
<name>A0A034W6Y6_BACDO</name>
<dbReference type="PROSITE" id="PS51155">
    <property type="entry name" value="CHIT_BIND_RR_2"/>
    <property type="match status" value="1"/>
</dbReference>
<proteinExistence type="predicted"/>
<dbReference type="InterPro" id="IPR000618">
    <property type="entry name" value="Insect_cuticle"/>
</dbReference>
<reference evidence="2" key="1">
    <citation type="journal article" date="2014" name="BMC Genomics">
        <title>Characterizing the developmental transcriptome of the oriental fruit fly, Bactrocera dorsalis (Diptera: Tephritidae) through comparative genomic analysis with Drosophila melanogaster utilizing modENCODE datasets.</title>
        <authorList>
            <person name="Geib S.M."/>
            <person name="Calla B."/>
            <person name="Hall B."/>
            <person name="Hou S."/>
            <person name="Manoukis N.C."/>
        </authorList>
    </citation>
    <scope>NUCLEOTIDE SEQUENCE</scope>
    <source>
        <strain evidence="2">Punador</strain>
    </source>
</reference>
<organism evidence="2">
    <name type="scientific">Bactrocera dorsalis</name>
    <name type="common">Oriental fruit fly</name>
    <name type="synonym">Dacus dorsalis</name>
    <dbReference type="NCBI Taxonomy" id="27457"/>
    <lineage>
        <taxon>Eukaryota</taxon>
        <taxon>Metazoa</taxon>
        <taxon>Ecdysozoa</taxon>
        <taxon>Arthropoda</taxon>
        <taxon>Hexapoda</taxon>
        <taxon>Insecta</taxon>
        <taxon>Pterygota</taxon>
        <taxon>Neoptera</taxon>
        <taxon>Endopterygota</taxon>
        <taxon>Diptera</taxon>
        <taxon>Brachycera</taxon>
        <taxon>Muscomorpha</taxon>
        <taxon>Tephritoidea</taxon>
        <taxon>Tephritidae</taxon>
        <taxon>Bactrocera</taxon>
        <taxon>Bactrocera</taxon>
    </lineage>
</organism>